<evidence type="ECO:0000313" key="1">
    <source>
        <dbReference type="EMBL" id="MEJ8637635.1"/>
    </source>
</evidence>
<dbReference type="Proteomes" id="UP001377168">
    <property type="component" value="Unassembled WGS sequence"/>
</dbReference>
<reference evidence="1" key="1">
    <citation type="submission" date="2024-03" db="EMBL/GenBank/DDBJ databases">
        <title>Novel Streptomyces species of biotechnological and ecological value are a feature of Machair soil.</title>
        <authorList>
            <person name="Prole J.R."/>
            <person name="Goodfellow M."/>
            <person name="Allenby N."/>
            <person name="Ward A.C."/>
        </authorList>
    </citation>
    <scope>NUCLEOTIDE SEQUENCE</scope>
    <source>
        <strain evidence="1">MS2.AVA.5</strain>
    </source>
</reference>
<comment type="caution">
    <text evidence="1">The sequence shown here is derived from an EMBL/GenBank/DDBJ whole genome shotgun (WGS) entry which is preliminary data.</text>
</comment>
<organism evidence="1 2">
    <name type="scientific">Streptomyces achmelvichensis</name>
    <dbReference type="NCBI Taxonomy" id="3134111"/>
    <lineage>
        <taxon>Bacteria</taxon>
        <taxon>Bacillati</taxon>
        <taxon>Actinomycetota</taxon>
        <taxon>Actinomycetes</taxon>
        <taxon>Kitasatosporales</taxon>
        <taxon>Streptomycetaceae</taxon>
        <taxon>Streptomyces</taxon>
    </lineage>
</organism>
<dbReference type="EMBL" id="JBBKAJ010000022">
    <property type="protein sequence ID" value="MEJ8637635.1"/>
    <property type="molecule type" value="Genomic_DNA"/>
</dbReference>
<gene>
    <name evidence="1" type="ORF">WKI67_30150</name>
</gene>
<accession>A0ACC6Q232</accession>
<name>A0ACC6Q232_9ACTN</name>
<keyword evidence="2" id="KW-1185">Reference proteome</keyword>
<evidence type="ECO:0000313" key="2">
    <source>
        <dbReference type="Proteomes" id="UP001377168"/>
    </source>
</evidence>
<proteinExistence type="predicted"/>
<sequence>MNARALTLRGHMTARRAANSSAMDVAARWGFVARGVIYLLVGILALQIAFGDGGKQADRGGALAELSEKPMGSVMLWAVGIGLVGMALWRLSEALFGAAEPDGHKTHKRLLSAGRFLFYGFVAYSVLAFAAGDRSSGGGGGSSDQQSQDITARALELPAGQWLVGIAGVGIAVAGIWVGARAALRKYHKHLKLGEMSRRTRQVVDVTGVGGGAARGALFTAIGVFVVRAAVDYEPDKAKGFDDALRSFADTPVGPWLLAVIAVGLALFGVFSFAMARWRKV</sequence>
<protein>
    <submittedName>
        <fullName evidence="1">DUF1206 domain-containing protein</fullName>
    </submittedName>
</protein>